<feature type="transmembrane region" description="Helical" evidence="5">
    <location>
        <begin position="356"/>
        <end position="378"/>
    </location>
</feature>
<feature type="transmembrane region" description="Helical" evidence="5">
    <location>
        <begin position="12"/>
        <end position="39"/>
    </location>
</feature>
<dbReference type="AlphaFoldDB" id="A0AAE3QJM2"/>
<dbReference type="InterPro" id="IPR050598">
    <property type="entry name" value="AminoAcid_Transporter"/>
</dbReference>
<feature type="transmembrane region" description="Helical" evidence="5">
    <location>
        <begin position="282"/>
        <end position="305"/>
    </location>
</feature>
<dbReference type="RefSeq" id="WP_313976613.1">
    <property type="nucleotide sequence ID" value="NZ_JASJOS010000002.1"/>
</dbReference>
<proteinExistence type="predicted"/>
<dbReference type="PANTHER" id="PTHR11785:SF512">
    <property type="entry name" value="SOBREMESA, ISOFORM B"/>
    <property type="match status" value="1"/>
</dbReference>
<evidence type="ECO:0000256" key="1">
    <source>
        <dbReference type="ARBA" id="ARBA00004141"/>
    </source>
</evidence>
<accession>A0AAE3QJM2</accession>
<evidence type="ECO:0000313" key="6">
    <source>
        <dbReference type="EMBL" id="MDJ1480045.1"/>
    </source>
</evidence>
<feature type="transmembrane region" description="Helical" evidence="5">
    <location>
        <begin position="415"/>
        <end position="432"/>
    </location>
</feature>
<feature type="transmembrane region" description="Helical" evidence="5">
    <location>
        <begin position="91"/>
        <end position="116"/>
    </location>
</feature>
<dbReference type="PANTHER" id="PTHR11785">
    <property type="entry name" value="AMINO ACID TRANSPORTER"/>
    <property type="match status" value="1"/>
</dbReference>
<dbReference type="PIRSF" id="PIRSF006060">
    <property type="entry name" value="AA_transporter"/>
    <property type="match status" value="1"/>
</dbReference>
<dbReference type="Proteomes" id="UP001241110">
    <property type="component" value="Unassembled WGS sequence"/>
</dbReference>
<comment type="caution">
    <text evidence="6">The sequence shown here is derived from an EMBL/GenBank/DDBJ whole genome shotgun (WGS) entry which is preliminary data.</text>
</comment>
<evidence type="ECO:0000256" key="3">
    <source>
        <dbReference type="ARBA" id="ARBA00022989"/>
    </source>
</evidence>
<dbReference type="Pfam" id="PF13520">
    <property type="entry name" value="AA_permease_2"/>
    <property type="match status" value="1"/>
</dbReference>
<dbReference type="GO" id="GO:0015179">
    <property type="term" value="F:L-amino acid transmembrane transporter activity"/>
    <property type="evidence" value="ECO:0007669"/>
    <property type="project" value="TreeGrafter"/>
</dbReference>
<dbReference type="InterPro" id="IPR002293">
    <property type="entry name" value="AA/rel_permease1"/>
</dbReference>
<evidence type="ECO:0000256" key="2">
    <source>
        <dbReference type="ARBA" id="ARBA00022692"/>
    </source>
</evidence>
<evidence type="ECO:0000256" key="5">
    <source>
        <dbReference type="SAM" id="Phobius"/>
    </source>
</evidence>
<feature type="transmembrane region" description="Helical" evidence="5">
    <location>
        <begin position="128"/>
        <end position="146"/>
    </location>
</feature>
<evidence type="ECO:0000256" key="4">
    <source>
        <dbReference type="ARBA" id="ARBA00023136"/>
    </source>
</evidence>
<feature type="transmembrane region" description="Helical" evidence="5">
    <location>
        <begin position="236"/>
        <end position="262"/>
    </location>
</feature>
<organism evidence="6 7">
    <name type="scientific">Xanthocytophaga flava</name>
    <dbReference type="NCBI Taxonomy" id="3048013"/>
    <lineage>
        <taxon>Bacteria</taxon>
        <taxon>Pseudomonadati</taxon>
        <taxon>Bacteroidota</taxon>
        <taxon>Cytophagia</taxon>
        <taxon>Cytophagales</taxon>
        <taxon>Rhodocytophagaceae</taxon>
        <taxon>Xanthocytophaga</taxon>
    </lineage>
</organism>
<comment type="subcellular location">
    <subcellularLocation>
        <location evidence="1">Membrane</location>
        <topology evidence="1">Multi-pass membrane protein</topology>
    </subcellularLocation>
</comment>
<feature type="transmembrane region" description="Helical" evidence="5">
    <location>
        <begin position="330"/>
        <end position="350"/>
    </location>
</feature>
<keyword evidence="2 5" id="KW-0812">Transmembrane</keyword>
<feature type="transmembrane region" description="Helical" evidence="5">
    <location>
        <begin position="158"/>
        <end position="175"/>
    </location>
</feature>
<reference evidence="6" key="1">
    <citation type="submission" date="2023-05" db="EMBL/GenBank/DDBJ databases">
        <authorList>
            <person name="Zhang X."/>
        </authorList>
    </citation>
    <scope>NUCLEOTIDE SEQUENCE</scope>
    <source>
        <strain evidence="6">YF14B1</strain>
    </source>
</reference>
<dbReference type="Gene3D" id="1.20.1740.10">
    <property type="entry name" value="Amino acid/polyamine transporter I"/>
    <property type="match status" value="1"/>
</dbReference>
<keyword evidence="3 5" id="KW-1133">Transmembrane helix</keyword>
<name>A0AAE3QJM2_9BACT</name>
<feature type="transmembrane region" description="Helical" evidence="5">
    <location>
        <begin position="390"/>
        <end position="409"/>
    </location>
</feature>
<gene>
    <name evidence="6" type="ORF">QNI16_06070</name>
</gene>
<protein>
    <submittedName>
        <fullName evidence="6">Amino acid permease</fullName>
    </submittedName>
</protein>
<dbReference type="GO" id="GO:0016020">
    <property type="term" value="C:membrane"/>
    <property type="evidence" value="ECO:0007669"/>
    <property type="project" value="UniProtKB-SubCell"/>
</dbReference>
<keyword evidence="4 5" id="KW-0472">Membrane</keyword>
<evidence type="ECO:0000313" key="7">
    <source>
        <dbReference type="Proteomes" id="UP001241110"/>
    </source>
</evidence>
<sequence length="459" mass="50269">MAEIKEERRLGLLQATAINMTDMVGIGPFITLPMVIHILNGPYFLYAWLAGAALSMVDAMIWSELGTAFPKAGGSYNFLKETYGKNGMGRLMSFLFVWQTMIQAPLVIASAAIGFAGYFSYLVPLTTLQSKLISGSVVICIVILLFRKIEAIGKISVLLWGAVLFTMLWIIGGGITHGNFLEPVKHINDGLTFNMTFVAALGFASVKSVYSYLGYYNICHLGGEIINPSRNIPRSMFLSIAGIALLYLLMNISVASVIPWQVAKDSEFVISLFMQQLAGPKAATVITCLILLVSFASVFSATLGYSRIPYAAAADGAFFKVFARLHPTGHFPYVSLLVLGTIAFVFSLLFKLSDVISAILSMRILIQFIGQAVGLYLLRKQKQITFPYKMPFFPLPIILAIVMWAGILISTGFKMVAGGLTAIIIGIIVYFIKARLNQEWPFVPSSLLEPIRSKVSSEQ</sequence>
<feature type="transmembrane region" description="Helical" evidence="5">
    <location>
        <begin position="195"/>
        <end position="215"/>
    </location>
</feature>
<feature type="transmembrane region" description="Helical" evidence="5">
    <location>
        <begin position="45"/>
        <end position="70"/>
    </location>
</feature>
<dbReference type="EMBL" id="JASJOS010000002">
    <property type="protein sequence ID" value="MDJ1480045.1"/>
    <property type="molecule type" value="Genomic_DNA"/>
</dbReference>